<protein>
    <submittedName>
        <fullName evidence="1">Uncharacterized protein</fullName>
    </submittedName>
</protein>
<reference evidence="1 2" key="1">
    <citation type="submission" date="2024-07" db="EMBL/GenBank/DDBJ databases">
        <authorList>
            <person name="Thanompreechachai J."/>
            <person name="Duangmal K."/>
        </authorList>
    </citation>
    <scope>NUCLEOTIDE SEQUENCE [LARGE SCALE GENOMIC DNA]</scope>
    <source>
        <strain evidence="1 2">LSe6-4</strain>
    </source>
</reference>
<comment type="caution">
    <text evidence="1">The sequence shown here is derived from an EMBL/GenBank/DDBJ whole genome shotgun (WGS) entry which is preliminary data.</text>
</comment>
<accession>A0ABV4H651</accession>
<name>A0ABV4H651_9ACTN</name>
<proteinExistence type="predicted"/>
<keyword evidence="2" id="KW-1185">Reference proteome</keyword>
<sequence>MSMMTRKLLQRAKWLLVDAYDRVTDREYPDVMPTLSGRPQKSAAQVAADFHRTRGQQRHFDLSVPVRARVRN</sequence>
<evidence type="ECO:0000313" key="2">
    <source>
        <dbReference type="Proteomes" id="UP001565927"/>
    </source>
</evidence>
<evidence type="ECO:0000313" key="1">
    <source>
        <dbReference type="EMBL" id="MEZ0167071.1"/>
    </source>
</evidence>
<gene>
    <name evidence="1" type="ORF">AB2L27_20165</name>
</gene>
<dbReference type="EMBL" id="JBGFTU010000061">
    <property type="protein sequence ID" value="MEZ0167071.1"/>
    <property type="molecule type" value="Genomic_DNA"/>
</dbReference>
<organism evidence="1 2">
    <name type="scientific">Kineococcus halophytocola</name>
    <dbReference type="NCBI Taxonomy" id="3234027"/>
    <lineage>
        <taxon>Bacteria</taxon>
        <taxon>Bacillati</taxon>
        <taxon>Actinomycetota</taxon>
        <taxon>Actinomycetes</taxon>
        <taxon>Kineosporiales</taxon>
        <taxon>Kineosporiaceae</taxon>
        <taxon>Kineococcus</taxon>
    </lineage>
</organism>
<dbReference type="Proteomes" id="UP001565927">
    <property type="component" value="Unassembled WGS sequence"/>
</dbReference>